<dbReference type="PIRSF" id="PIRSF005739">
    <property type="entry name" value="O-mtase"/>
    <property type="match status" value="1"/>
</dbReference>
<dbReference type="GO" id="GO:0046983">
    <property type="term" value="F:protein dimerization activity"/>
    <property type="evidence" value="ECO:0007669"/>
    <property type="project" value="InterPro"/>
</dbReference>
<evidence type="ECO:0000256" key="4">
    <source>
        <dbReference type="ARBA" id="ARBA00022691"/>
    </source>
</evidence>
<dbReference type="OrthoDB" id="1606438at2759"/>
<name>A0A072TEU0_MEDTR</name>
<dbReference type="Pfam" id="PF00891">
    <property type="entry name" value="Methyltransf_2"/>
    <property type="match status" value="1"/>
</dbReference>
<proteinExistence type="predicted"/>
<keyword evidence="14" id="KW-1185">Reference proteome</keyword>
<dbReference type="InterPro" id="IPR029063">
    <property type="entry name" value="SAM-dependent_MTases_sf"/>
</dbReference>
<reference evidence="13" key="3">
    <citation type="submission" date="2015-06" db="UniProtKB">
        <authorList>
            <consortium name="EnsemblPlants"/>
        </authorList>
    </citation>
    <scope>IDENTIFICATION</scope>
    <source>
        <strain evidence="13">cv. Jemalong A17</strain>
    </source>
</reference>
<dbReference type="GO" id="GO:0008757">
    <property type="term" value="F:S-adenosylmethionine-dependent methyltransferase activity"/>
    <property type="evidence" value="ECO:0000318"/>
    <property type="project" value="GO_Central"/>
</dbReference>
<reference evidence="12 14" key="2">
    <citation type="journal article" date="2014" name="BMC Genomics">
        <title>An improved genome release (version Mt4.0) for the model legume Medicago truncatula.</title>
        <authorList>
            <person name="Tang H."/>
            <person name="Krishnakumar V."/>
            <person name="Bidwell S."/>
            <person name="Rosen B."/>
            <person name="Chan A."/>
            <person name="Zhou S."/>
            <person name="Gentzbittel L."/>
            <person name="Childs K.L."/>
            <person name="Yandell M."/>
            <person name="Gundlach H."/>
            <person name="Mayer K.F."/>
            <person name="Schwartz D.C."/>
            <person name="Town C.D."/>
        </authorList>
    </citation>
    <scope>GENOME REANNOTATION</scope>
    <source>
        <strain evidence="12">A17</strain>
        <strain evidence="13 14">cv. Jemalong A17</strain>
    </source>
</reference>
<evidence type="ECO:0000256" key="1">
    <source>
        <dbReference type="ARBA" id="ARBA00004928"/>
    </source>
</evidence>
<accession>A0A072TEU0</accession>
<dbReference type="InterPro" id="IPR012967">
    <property type="entry name" value="COMT_dimerisation"/>
</dbReference>
<keyword evidence="5" id="KW-0438">Lignin biosynthesis</keyword>
<evidence type="ECO:0000259" key="10">
    <source>
        <dbReference type="Pfam" id="PF00891"/>
    </source>
</evidence>
<feature type="domain" description="O-methyltransferase C-terminal" evidence="10">
    <location>
        <begin position="154"/>
        <end position="358"/>
    </location>
</feature>
<evidence type="ECO:0000313" key="13">
    <source>
        <dbReference type="EnsemblPlants" id="KEH15746"/>
    </source>
</evidence>
<dbReference type="Gene3D" id="1.10.10.10">
    <property type="entry name" value="Winged helix-like DNA-binding domain superfamily/Winged helix DNA-binding domain"/>
    <property type="match status" value="1"/>
</dbReference>
<evidence type="ECO:0000313" key="14">
    <source>
        <dbReference type="Proteomes" id="UP000002051"/>
    </source>
</evidence>
<dbReference type="InterPro" id="IPR036388">
    <property type="entry name" value="WH-like_DNA-bd_sf"/>
</dbReference>
<gene>
    <name evidence="13" type="primary">25481245</name>
    <name evidence="12" type="ORF">MTR_0591s0010</name>
</gene>
<dbReference type="EMBL" id="KL403315">
    <property type="protein sequence ID" value="KEH15746.1"/>
    <property type="molecule type" value="Genomic_DNA"/>
</dbReference>
<evidence type="ECO:0000259" key="11">
    <source>
        <dbReference type="Pfam" id="PF08100"/>
    </source>
</evidence>
<dbReference type="PANTHER" id="PTHR11746">
    <property type="entry name" value="O-METHYLTRANSFERASE"/>
    <property type="match status" value="1"/>
</dbReference>
<evidence type="ECO:0000256" key="8">
    <source>
        <dbReference type="PIRSR" id="PIRSR005739-1"/>
    </source>
</evidence>
<comment type="pathway">
    <text evidence="1">Aromatic compound metabolism; phenylpropanoid biosynthesis.</text>
</comment>
<dbReference type="Proteomes" id="UP000002051">
    <property type="component" value="Unassembled WGS sequence"/>
</dbReference>
<feature type="domain" description="O-methyltransferase dimerisation" evidence="11">
    <location>
        <begin position="39"/>
        <end position="130"/>
    </location>
</feature>
<evidence type="ECO:0000256" key="3">
    <source>
        <dbReference type="ARBA" id="ARBA00022679"/>
    </source>
</evidence>
<dbReference type="KEGG" id="mtr:25481245"/>
<evidence type="ECO:0000256" key="2">
    <source>
        <dbReference type="ARBA" id="ARBA00022603"/>
    </source>
</evidence>
<feature type="compositionally biased region" description="Basic and acidic residues" evidence="9">
    <location>
        <begin position="1"/>
        <end position="24"/>
    </location>
</feature>
<dbReference type="GO" id="GO:0009809">
    <property type="term" value="P:lignin biosynthetic process"/>
    <property type="evidence" value="ECO:0007669"/>
    <property type="project" value="UniProtKB-KW"/>
</dbReference>
<dbReference type="EC" id="2.1.1.68" evidence="6"/>
<feature type="region of interest" description="Disordered" evidence="9">
    <location>
        <begin position="1"/>
        <end position="26"/>
    </location>
</feature>
<dbReference type="SUPFAM" id="SSF53335">
    <property type="entry name" value="S-adenosyl-L-methionine-dependent methyltransferases"/>
    <property type="match status" value="1"/>
</dbReference>
<reference evidence="12 14" key="1">
    <citation type="journal article" date="2011" name="Nature">
        <title>The Medicago genome provides insight into the evolution of rhizobial symbioses.</title>
        <authorList>
            <person name="Young N.D."/>
            <person name="Debelle F."/>
            <person name="Oldroyd G.E."/>
            <person name="Geurts R."/>
            <person name="Cannon S.B."/>
            <person name="Udvardi M.K."/>
            <person name="Benedito V.A."/>
            <person name="Mayer K.F."/>
            <person name="Gouzy J."/>
            <person name="Schoof H."/>
            <person name="Van de Peer Y."/>
            <person name="Proost S."/>
            <person name="Cook D.R."/>
            <person name="Meyers B.C."/>
            <person name="Spannagl M."/>
            <person name="Cheung F."/>
            <person name="De Mita S."/>
            <person name="Krishnakumar V."/>
            <person name="Gundlach H."/>
            <person name="Zhou S."/>
            <person name="Mudge J."/>
            <person name="Bharti A.K."/>
            <person name="Murray J.D."/>
            <person name="Naoumkina M.A."/>
            <person name="Rosen B."/>
            <person name="Silverstein K.A."/>
            <person name="Tang H."/>
            <person name="Rombauts S."/>
            <person name="Zhao P.X."/>
            <person name="Zhou P."/>
            <person name="Barbe V."/>
            <person name="Bardou P."/>
            <person name="Bechner M."/>
            <person name="Bellec A."/>
            <person name="Berger A."/>
            <person name="Berges H."/>
            <person name="Bidwell S."/>
            <person name="Bisseling T."/>
            <person name="Choisne N."/>
            <person name="Couloux A."/>
            <person name="Denny R."/>
            <person name="Deshpande S."/>
            <person name="Dai X."/>
            <person name="Doyle J.J."/>
            <person name="Dudez A.M."/>
            <person name="Farmer A.D."/>
            <person name="Fouteau S."/>
            <person name="Franken C."/>
            <person name="Gibelin C."/>
            <person name="Gish J."/>
            <person name="Goldstein S."/>
            <person name="Gonzalez A.J."/>
            <person name="Green P.J."/>
            <person name="Hallab A."/>
            <person name="Hartog M."/>
            <person name="Hua A."/>
            <person name="Humphray S.J."/>
            <person name="Jeong D.H."/>
            <person name="Jing Y."/>
            <person name="Jocker A."/>
            <person name="Kenton S.M."/>
            <person name="Kim D.J."/>
            <person name="Klee K."/>
            <person name="Lai H."/>
            <person name="Lang C."/>
            <person name="Lin S."/>
            <person name="Macmil S.L."/>
            <person name="Magdelenat G."/>
            <person name="Matthews L."/>
            <person name="McCorrison J."/>
            <person name="Monaghan E.L."/>
            <person name="Mun J.H."/>
            <person name="Najar F.Z."/>
            <person name="Nicholson C."/>
            <person name="Noirot C."/>
            <person name="O'Bleness M."/>
            <person name="Paule C.R."/>
            <person name="Poulain J."/>
            <person name="Prion F."/>
            <person name="Qin B."/>
            <person name="Qu C."/>
            <person name="Retzel E.F."/>
            <person name="Riddle C."/>
            <person name="Sallet E."/>
            <person name="Samain S."/>
            <person name="Samson N."/>
            <person name="Sanders I."/>
            <person name="Saurat O."/>
            <person name="Scarpelli C."/>
            <person name="Schiex T."/>
            <person name="Segurens B."/>
            <person name="Severin A.J."/>
            <person name="Sherrier D.J."/>
            <person name="Shi R."/>
            <person name="Sims S."/>
            <person name="Singer S.R."/>
            <person name="Sinharoy S."/>
            <person name="Sterck L."/>
            <person name="Viollet A."/>
            <person name="Wang B.B."/>
            <person name="Wang K."/>
            <person name="Wang M."/>
            <person name="Wang X."/>
            <person name="Warfsmann J."/>
            <person name="Weissenbach J."/>
            <person name="White D.D."/>
            <person name="White J.D."/>
            <person name="Wiley G.B."/>
            <person name="Wincker P."/>
            <person name="Xing Y."/>
            <person name="Yang L."/>
            <person name="Yao Z."/>
            <person name="Ying F."/>
            <person name="Zhai J."/>
            <person name="Zhou L."/>
            <person name="Zuber A."/>
            <person name="Denarie J."/>
            <person name="Dixon R.A."/>
            <person name="May G.D."/>
            <person name="Schwartz D.C."/>
            <person name="Rogers J."/>
            <person name="Quetier F."/>
            <person name="Town C.D."/>
            <person name="Roe B.A."/>
        </authorList>
    </citation>
    <scope>NUCLEOTIDE SEQUENCE [LARGE SCALE GENOMIC DNA]</scope>
    <source>
        <strain evidence="12">A17</strain>
        <strain evidence="13 14">cv. Jemalong A17</strain>
    </source>
</reference>
<evidence type="ECO:0000256" key="7">
    <source>
        <dbReference type="ARBA" id="ARBA00045231"/>
    </source>
</evidence>
<dbReference type="FunFam" id="1.10.10.10:FF:000357">
    <property type="entry name" value="Caffeic acid 3-O-methyltransferase"/>
    <property type="match status" value="1"/>
</dbReference>
<feature type="active site" description="Proton acceptor" evidence="8">
    <location>
        <position position="283"/>
    </location>
</feature>
<comment type="function">
    <text evidence="7">Catalyzes the conversion of caffeic acid to ferulic acid and of 5-hydroxyferulic acid to sinapic acid. The resulting products may subsequently be converted to the corresponding alcohols that are incorporated into lignins.</text>
</comment>
<sequence>MANHSNVKDLGHVNGNGERKSEKQELEDEESFSYAIQLGSSMVLPMVLHSASQLGVFDVLQKAGKGAQLSADEIASRISCSNPDAPKMLDRILALLASHDVLKCLVIEDEQKFGSFHRLYSMTPVARFFAPNSDGVSLGPLLTLIQDNVFLASWSEFNNAIREGGVPFNMVHGTHAFHYPSLDSRFNKVFNTAMINHTKIVMNKVLESYNGFEGIKRLVDVGGGLGVNIQLVTSKYPNIHGINFDLPHVIQHAPSYPGVEHVGGDMFESVPKGDAILMKWILHDWSDEHCLKILKNCYDAIPNDGKVIVLEAHIPIVPENSYASKSTSQLDVLMMTQSPGGKERTKQEFIDLATRVGFIGIRCECCVRNFWVMEFFK</sequence>
<protein>
    <recommendedName>
        <fullName evidence="6">caffeate O-methyltransferase</fullName>
        <ecNumber evidence="6">2.1.1.68</ecNumber>
    </recommendedName>
</protein>
<dbReference type="InterPro" id="IPR036390">
    <property type="entry name" value="WH_DNA-bd_sf"/>
</dbReference>
<keyword evidence="2" id="KW-0489">Methyltransferase</keyword>
<dbReference type="GO" id="GO:0047763">
    <property type="term" value="F:caffeate O-methyltransferase activity"/>
    <property type="evidence" value="ECO:0007669"/>
    <property type="project" value="UniProtKB-EC"/>
</dbReference>
<dbReference type="STRING" id="3880.A0A072TEU0"/>
<evidence type="ECO:0000256" key="6">
    <source>
        <dbReference type="ARBA" id="ARBA00039011"/>
    </source>
</evidence>
<dbReference type="SUPFAM" id="SSF46785">
    <property type="entry name" value="Winged helix' DNA-binding domain"/>
    <property type="match status" value="1"/>
</dbReference>
<dbReference type="GO" id="GO:0008171">
    <property type="term" value="F:O-methyltransferase activity"/>
    <property type="evidence" value="ECO:0000318"/>
    <property type="project" value="GO_Central"/>
</dbReference>
<dbReference type="EnsemblPlants" id="KEH15746">
    <property type="protein sequence ID" value="KEH15746"/>
    <property type="gene ID" value="MTR_0591s0010"/>
</dbReference>
<keyword evidence="3" id="KW-0808">Transferase</keyword>
<dbReference type="PROSITE" id="PS51683">
    <property type="entry name" value="SAM_OMT_II"/>
    <property type="match status" value="1"/>
</dbReference>
<evidence type="ECO:0000313" key="12">
    <source>
        <dbReference type="EMBL" id="KEH15746.1"/>
    </source>
</evidence>
<evidence type="ECO:0000256" key="9">
    <source>
        <dbReference type="SAM" id="MobiDB-lite"/>
    </source>
</evidence>
<dbReference type="GO" id="GO:0032259">
    <property type="term" value="P:methylation"/>
    <property type="evidence" value="ECO:0000318"/>
    <property type="project" value="GO_Central"/>
</dbReference>
<dbReference type="FunFam" id="3.40.50.150:FF:000061">
    <property type="entry name" value="Caffeic acid O-methyltransferase"/>
    <property type="match status" value="1"/>
</dbReference>
<dbReference type="Pfam" id="PF08100">
    <property type="entry name" value="Dimerisation"/>
    <property type="match status" value="1"/>
</dbReference>
<evidence type="ECO:0000256" key="5">
    <source>
        <dbReference type="ARBA" id="ARBA00022733"/>
    </source>
</evidence>
<organism evidence="12 14">
    <name type="scientific">Medicago truncatula</name>
    <name type="common">Barrel medic</name>
    <name type="synonym">Medicago tribuloides</name>
    <dbReference type="NCBI Taxonomy" id="3880"/>
    <lineage>
        <taxon>Eukaryota</taxon>
        <taxon>Viridiplantae</taxon>
        <taxon>Streptophyta</taxon>
        <taxon>Embryophyta</taxon>
        <taxon>Tracheophyta</taxon>
        <taxon>Spermatophyta</taxon>
        <taxon>Magnoliopsida</taxon>
        <taxon>eudicotyledons</taxon>
        <taxon>Gunneridae</taxon>
        <taxon>Pentapetalae</taxon>
        <taxon>rosids</taxon>
        <taxon>fabids</taxon>
        <taxon>Fabales</taxon>
        <taxon>Fabaceae</taxon>
        <taxon>Papilionoideae</taxon>
        <taxon>50 kb inversion clade</taxon>
        <taxon>NPAAA clade</taxon>
        <taxon>Hologalegina</taxon>
        <taxon>IRL clade</taxon>
        <taxon>Trifolieae</taxon>
        <taxon>Medicago</taxon>
    </lineage>
</organism>
<keyword evidence="4" id="KW-0949">S-adenosyl-L-methionine</keyword>
<dbReference type="InterPro" id="IPR016461">
    <property type="entry name" value="COMT-like"/>
</dbReference>
<dbReference type="AlphaFoldDB" id="A0A072TEU0"/>
<dbReference type="HOGENOM" id="CLU_005533_12_1_1"/>
<dbReference type="InterPro" id="IPR001077">
    <property type="entry name" value="COMT_C"/>
</dbReference>
<dbReference type="Gene3D" id="3.40.50.150">
    <property type="entry name" value="Vaccinia Virus protein VP39"/>
    <property type="match status" value="1"/>
</dbReference>